<comment type="similarity">
    <text evidence="1">Belongs to the ATP-dependent AMP-binding enzyme family.</text>
</comment>
<dbReference type="Proteomes" id="UP001462961">
    <property type="component" value="Unassembled WGS sequence"/>
</dbReference>
<dbReference type="PROSITE" id="PS00455">
    <property type="entry name" value="AMP_BINDING"/>
    <property type="match status" value="1"/>
</dbReference>
<proteinExistence type="inferred from homology"/>
<dbReference type="FunFam" id="3.30.300.30:FF:000008">
    <property type="entry name" value="2,3-dihydroxybenzoate-AMP ligase"/>
    <property type="match status" value="1"/>
</dbReference>
<evidence type="ECO:0000313" key="8">
    <source>
        <dbReference type="Proteomes" id="UP001462961"/>
    </source>
</evidence>
<accession>A0A9Q6S8N3</accession>
<dbReference type="Pfam" id="PF13193">
    <property type="entry name" value="AMP-binding_C"/>
    <property type="match status" value="1"/>
</dbReference>
<dbReference type="EMBL" id="CP015959">
    <property type="protein sequence ID" value="QLB66538.1"/>
    <property type="molecule type" value="Genomic_DNA"/>
</dbReference>
<dbReference type="GO" id="GO:0016405">
    <property type="term" value="F:CoA-ligase activity"/>
    <property type="evidence" value="ECO:0007669"/>
    <property type="project" value="TreeGrafter"/>
</dbReference>
<dbReference type="InterPro" id="IPR045851">
    <property type="entry name" value="AMP-bd_C_sf"/>
</dbReference>
<protein>
    <submittedName>
        <fullName evidence="5">AMP-binding protein</fullName>
    </submittedName>
    <submittedName>
        <fullName evidence="6">Acyl-CoA synthase</fullName>
    </submittedName>
</protein>
<dbReference type="RefSeq" id="WP_107201810.1">
    <property type="nucleotide sequence ID" value="NZ_CP015959.1"/>
</dbReference>
<keyword evidence="8" id="KW-1185">Reference proteome</keyword>
<dbReference type="AlphaFoldDB" id="A0A9Q6S8N3"/>
<evidence type="ECO:0000259" key="4">
    <source>
        <dbReference type="Pfam" id="PF13193"/>
    </source>
</evidence>
<evidence type="ECO:0000256" key="1">
    <source>
        <dbReference type="ARBA" id="ARBA00006432"/>
    </source>
</evidence>
<dbReference type="PANTHER" id="PTHR24096">
    <property type="entry name" value="LONG-CHAIN-FATTY-ACID--COA LIGASE"/>
    <property type="match status" value="1"/>
</dbReference>
<dbReference type="Gene3D" id="3.40.50.12780">
    <property type="entry name" value="N-terminal domain of ligase-like"/>
    <property type="match status" value="1"/>
</dbReference>
<dbReference type="Proteomes" id="UP000509548">
    <property type="component" value="Chromosome 2"/>
</dbReference>
<sequence length="510" mass="55335">MEQSVGALITSSARKFGDKTALIIGGESWSFRQLDCFSSSVAKGLEQRGVGKGSVVSLYSPNCAQWIIAYYAILKLGAVVNPLNLMLTSSEAAYAVSDCKAVVVLGSLEKLVPLGEALGINQVRLISFGAATGAIECFNDLISGDGTDHYPVGAIELDDLCTIGYTSGTTGHPKGAMLSHRAILLNTAMTSTYHVRTDRDIVVSALPCSHVYGNIVMNCAVACGMTLVLHAVFDAKAILASIEAYRATIFEGVPTMYMYLLNLPELADYDVSTLTRCTVGGQTMPPQKMEEVERKFGSPLLELWGMTELGGLGATHPLYGPKKHGSIGVPLPLLKARIVSLESPSKEMTAREVGELQMKGPITMMGYYGRPEATLETIDADGWLHTGDLAYIDEEGFIFIVDRLKDMVITGGFNIYPAELERVLCEHPSIALAAVVGVPDDTKGELAKAFVVRKHGAEIRTEDVFEFCRQRLAAYKVPRLIEFVEDLPKTNSGKILRRELRKKALQQDRS</sequence>
<dbReference type="EMBL" id="JAYLVJ010000003">
    <property type="protein sequence ID" value="MEO1752964.1"/>
    <property type="molecule type" value="Genomic_DNA"/>
</dbReference>
<dbReference type="InterPro" id="IPR020845">
    <property type="entry name" value="AMP-binding_CS"/>
</dbReference>
<dbReference type="Gene3D" id="3.30.300.30">
    <property type="match status" value="1"/>
</dbReference>
<reference evidence="6" key="2">
    <citation type="submission" date="2016-06" db="EMBL/GenBank/DDBJ databases">
        <authorList>
            <person name="Huang P."/>
            <person name="Jiang X."/>
            <person name="Liu X."/>
        </authorList>
    </citation>
    <scope>NUCLEOTIDE SEQUENCE</scope>
    <source>
        <strain evidence="6">852011</strain>
    </source>
</reference>
<dbReference type="Pfam" id="PF00501">
    <property type="entry name" value="AMP-binding"/>
    <property type="match status" value="1"/>
</dbReference>
<dbReference type="InterPro" id="IPR025110">
    <property type="entry name" value="AMP-bd_C"/>
</dbReference>
<evidence type="ECO:0000259" key="3">
    <source>
        <dbReference type="Pfam" id="PF00501"/>
    </source>
</evidence>
<dbReference type="InterPro" id="IPR000873">
    <property type="entry name" value="AMP-dep_synth/lig_dom"/>
</dbReference>
<reference evidence="5 8" key="3">
    <citation type="submission" date="2024-01" db="EMBL/GenBank/DDBJ databases">
        <title>The diversity of rhizobia nodulating Mimosa spp. in eleven states of Brazil covering several biomes is determined by host plant, location, and edaphic factors.</title>
        <authorList>
            <person name="Rouws L."/>
            <person name="Barauna A."/>
            <person name="Beukes C."/>
            <person name="De Faria S.M."/>
            <person name="Gross E."/>
            <person name="Dos Reis Junior F.B."/>
            <person name="Simon M."/>
            <person name="Maluk M."/>
            <person name="Odee D.W."/>
            <person name="Kenicer G."/>
            <person name="Young J.P.W."/>
            <person name="Reis V.M."/>
            <person name="Zilli J."/>
            <person name="James E.K."/>
        </authorList>
    </citation>
    <scope>NUCLEOTIDE SEQUENCE [LARGE SCALE GENOMIC DNA]</scope>
    <source>
        <strain evidence="5 8">JHI1651</strain>
    </source>
</reference>
<evidence type="ECO:0000313" key="5">
    <source>
        <dbReference type="EMBL" id="MEO1752964.1"/>
    </source>
</evidence>
<evidence type="ECO:0000313" key="6">
    <source>
        <dbReference type="EMBL" id="QLB66538.1"/>
    </source>
</evidence>
<gene>
    <name evidence="6" type="ORF">A9O66_27730</name>
    <name evidence="5" type="ORF">VOI32_03370</name>
</gene>
<dbReference type="PANTHER" id="PTHR24096:SF149">
    <property type="entry name" value="AMP-BINDING DOMAIN-CONTAINING PROTEIN-RELATED"/>
    <property type="match status" value="1"/>
</dbReference>
<reference evidence="6 7" key="1">
    <citation type="journal article" date="2014" name="Genome Announc.">
        <title>Draft Genome Sequence of the Haloacid-Degrading Burkholderia caribensis Strain MBA4.</title>
        <authorList>
            <person name="Pan Y."/>
            <person name="Kong K.F."/>
            <person name="Tsang J.S."/>
        </authorList>
    </citation>
    <scope>NUCLEOTIDE SEQUENCE [LARGE SCALE GENOMIC DNA]</scope>
    <source>
        <strain evidence="6 7">852011</strain>
    </source>
</reference>
<dbReference type="SUPFAM" id="SSF56801">
    <property type="entry name" value="Acetyl-CoA synthetase-like"/>
    <property type="match status" value="1"/>
</dbReference>
<dbReference type="InterPro" id="IPR042099">
    <property type="entry name" value="ANL_N_sf"/>
</dbReference>
<feature type="domain" description="AMP-binding enzyme C-terminal" evidence="4">
    <location>
        <begin position="419"/>
        <end position="494"/>
    </location>
</feature>
<evidence type="ECO:0000313" key="7">
    <source>
        <dbReference type="Proteomes" id="UP000509548"/>
    </source>
</evidence>
<name>A0A9Q6S8N3_9BURK</name>
<evidence type="ECO:0000256" key="2">
    <source>
        <dbReference type="ARBA" id="ARBA00022598"/>
    </source>
</evidence>
<keyword evidence="2" id="KW-0436">Ligase</keyword>
<organism evidence="6 7">
    <name type="scientific">Paraburkholderia caribensis</name>
    <dbReference type="NCBI Taxonomy" id="75105"/>
    <lineage>
        <taxon>Bacteria</taxon>
        <taxon>Pseudomonadati</taxon>
        <taxon>Pseudomonadota</taxon>
        <taxon>Betaproteobacteria</taxon>
        <taxon>Burkholderiales</taxon>
        <taxon>Burkholderiaceae</taxon>
        <taxon>Paraburkholderia</taxon>
    </lineage>
</organism>
<feature type="domain" description="AMP-dependent synthetase/ligase" evidence="3">
    <location>
        <begin position="11"/>
        <end position="368"/>
    </location>
</feature>